<evidence type="ECO:0000256" key="8">
    <source>
        <dbReference type="ARBA" id="ARBA00022989"/>
    </source>
</evidence>
<feature type="transmembrane region" description="Helical" evidence="11">
    <location>
        <begin position="446"/>
        <end position="467"/>
    </location>
</feature>
<evidence type="ECO:0000259" key="12">
    <source>
        <dbReference type="SMART" id="SM00228"/>
    </source>
</evidence>
<dbReference type="PANTHER" id="PTHR42837">
    <property type="entry name" value="REGULATOR OF SIGMA-E PROTEASE RSEP"/>
    <property type="match status" value="1"/>
</dbReference>
<dbReference type="SMART" id="SM00228">
    <property type="entry name" value="PDZ"/>
    <property type="match status" value="1"/>
</dbReference>
<keyword evidence="4 13" id="KW-0645">Protease</keyword>
<name>A0A150HC86_9MICO</name>
<keyword evidence="6 13" id="KW-0378">Hydrolase</keyword>
<keyword evidence="14" id="KW-1185">Reference proteome</keyword>
<evidence type="ECO:0000256" key="2">
    <source>
        <dbReference type="ARBA" id="ARBA00004141"/>
    </source>
</evidence>
<evidence type="ECO:0000256" key="7">
    <source>
        <dbReference type="ARBA" id="ARBA00022833"/>
    </source>
</evidence>
<dbReference type="AlphaFoldDB" id="A0A150HC86"/>
<dbReference type="PANTHER" id="PTHR42837:SF2">
    <property type="entry name" value="MEMBRANE METALLOPROTEASE ARASP2, CHLOROPLASTIC-RELATED"/>
    <property type="match status" value="1"/>
</dbReference>
<gene>
    <name evidence="13" type="primary">rip1</name>
    <name evidence="13" type="ORF">Bravens_00194</name>
</gene>
<dbReference type="RefSeq" id="WP_062019508.1">
    <property type="nucleotide sequence ID" value="NZ_LQQC01000002.1"/>
</dbReference>
<evidence type="ECO:0000256" key="1">
    <source>
        <dbReference type="ARBA" id="ARBA00001947"/>
    </source>
</evidence>
<feature type="transmembrane region" description="Helical" evidence="11">
    <location>
        <begin position="6"/>
        <end position="24"/>
    </location>
</feature>
<evidence type="ECO:0000256" key="4">
    <source>
        <dbReference type="ARBA" id="ARBA00022670"/>
    </source>
</evidence>
<feature type="transmembrane region" description="Helical" evidence="11">
    <location>
        <begin position="165"/>
        <end position="187"/>
    </location>
</feature>
<dbReference type="SUPFAM" id="SSF50156">
    <property type="entry name" value="PDZ domain-like"/>
    <property type="match status" value="1"/>
</dbReference>
<comment type="cofactor">
    <cofactor evidence="1">
        <name>Zn(2+)</name>
        <dbReference type="ChEBI" id="CHEBI:29105"/>
    </cofactor>
</comment>
<evidence type="ECO:0000256" key="9">
    <source>
        <dbReference type="ARBA" id="ARBA00023049"/>
    </source>
</evidence>
<dbReference type="EC" id="3.4.24.-" evidence="13"/>
<evidence type="ECO:0000256" key="3">
    <source>
        <dbReference type="ARBA" id="ARBA00007931"/>
    </source>
</evidence>
<dbReference type="Gene3D" id="2.30.42.10">
    <property type="match status" value="1"/>
</dbReference>
<dbReference type="InterPro" id="IPR001478">
    <property type="entry name" value="PDZ"/>
</dbReference>
<evidence type="ECO:0000256" key="11">
    <source>
        <dbReference type="SAM" id="Phobius"/>
    </source>
</evidence>
<keyword evidence="8 11" id="KW-1133">Transmembrane helix</keyword>
<feature type="transmembrane region" description="Helical" evidence="11">
    <location>
        <begin position="399"/>
        <end position="425"/>
    </location>
</feature>
<evidence type="ECO:0000313" key="13">
    <source>
        <dbReference type="EMBL" id="KXZ59722.1"/>
    </source>
</evidence>
<dbReference type="InterPro" id="IPR004387">
    <property type="entry name" value="Pept_M50_Zn"/>
</dbReference>
<dbReference type="PATRIC" id="fig|479117.4.peg.191"/>
<comment type="similarity">
    <text evidence="3">Belongs to the peptidase M50B family.</text>
</comment>
<dbReference type="InterPro" id="IPR041489">
    <property type="entry name" value="PDZ_6"/>
</dbReference>
<proteinExistence type="inferred from homology"/>
<keyword evidence="10 11" id="KW-0472">Membrane</keyword>
<evidence type="ECO:0000313" key="14">
    <source>
        <dbReference type="Proteomes" id="UP000243589"/>
    </source>
</evidence>
<dbReference type="InterPro" id="IPR036034">
    <property type="entry name" value="PDZ_sf"/>
</dbReference>
<comment type="caution">
    <text evidence="13">The sequence shown here is derived from an EMBL/GenBank/DDBJ whole genome shotgun (WGS) entry which is preliminary data.</text>
</comment>
<evidence type="ECO:0000256" key="5">
    <source>
        <dbReference type="ARBA" id="ARBA00022692"/>
    </source>
</evidence>
<keyword evidence="9 13" id="KW-0482">Metalloprotease</keyword>
<protein>
    <submittedName>
        <fullName evidence="13">Zinc metalloprotease Rip1</fullName>
        <ecNumber evidence="13">3.4.24.-</ecNumber>
    </submittedName>
</protein>
<dbReference type="CDD" id="cd06163">
    <property type="entry name" value="S2P-M50_PDZ_RseP-like"/>
    <property type="match status" value="1"/>
</dbReference>
<dbReference type="GO" id="GO:0006508">
    <property type="term" value="P:proteolysis"/>
    <property type="evidence" value="ECO:0007669"/>
    <property type="project" value="UniProtKB-KW"/>
</dbReference>
<reference evidence="13 14" key="1">
    <citation type="submission" date="2016-01" db="EMBL/GenBank/DDBJ databases">
        <title>Use of Whole Genome Sequencing to ascertain that Brevibacterium massiliense (Roux, Raoult 2009) is a later heterotypic synonym of Brevibacterium ravenspurgense (Mages 2008).</title>
        <authorList>
            <person name="Bernier A.-M."/>
            <person name="Burdz T."/>
            <person name="Huynh C."/>
            <person name="Pachecho A.L."/>
            <person name="Wiebe D."/>
            <person name="Bonner C."/>
            <person name="Bernard K."/>
        </authorList>
    </citation>
    <scope>NUCLEOTIDE SEQUENCE [LARGE SCALE GENOMIC DNA]</scope>
    <source>
        <strain evidence="13 14">CCUG56047</strain>
    </source>
</reference>
<evidence type="ECO:0000256" key="10">
    <source>
        <dbReference type="ARBA" id="ARBA00023136"/>
    </source>
</evidence>
<dbReference type="Proteomes" id="UP000243589">
    <property type="component" value="Unassembled WGS sequence"/>
</dbReference>
<organism evidence="13 14">
    <name type="scientific">Brevibacterium ravenspurgense</name>
    <dbReference type="NCBI Taxonomy" id="479117"/>
    <lineage>
        <taxon>Bacteria</taxon>
        <taxon>Bacillati</taxon>
        <taxon>Actinomycetota</taxon>
        <taxon>Actinomycetes</taxon>
        <taxon>Micrococcales</taxon>
        <taxon>Brevibacteriaceae</taxon>
        <taxon>Brevibacterium</taxon>
    </lineage>
</organism>
<feature type="domain" description="PDZ" evidence="12">
    <location>
        <begin position="173"/>
        <end position="267"/>
    </location>
</feature>
<dbReference type="Pfam" id="PF17820">
    <property type="entry name" value="PDZ_6"/>
    <property type="match status" value="1"/>
</dbReference>
<keyword evidence="5 11" id="KW-0812">Transmembrane</keyword>
<comment type="subcellular location">
    <subcellularLocation>
        <location evidence="2">Membrane</location>
        <topology evidence="2">Multi-pass membrane protein</topology>
    </subcellularLocation>
</comment>
<sequence>MTALLYTLGIVFMLAVVGLSIGLHELGHLIPAKRFGVKVTHYMIGFGPTLFSFKRGETRYGVKLLPLGGFIAMPGMYPPKSAVHARAEDLHGVESAHDIVEADAKRRAVEDEDPREQAGRKRLFAQSMEDAREFSNQGIGPGEEGRTFYALSVPKRLAVMFGGPAVNLVLGIVFLGLVLMGIGVPGLSTQLSGVVECAVDAETAQKRGPNAECQPGDTPAPAKAAGLKPGDTITAVDDTPVDTWEQVQELIAASAGRTVTVAYERDGSEHLVRVPIIETTRAVYDDEGKQKFTADGKPETTTVGFLGVSPQKKHYPLPPSEFPAEVGKAIGQTFKALATLPVKLVDIGKVAVGGAERDPNGPMGMVGVGRVAGEIVSAEAFEVVDKVQLGLSLAASLNLFLFAFNMVPLLPLDGGHIAVALYEGARRRINLSRRRGLIGPFDTAKLLPLTYGVVGVLLCMTVLLVYVDIVKPVRLFG</sequence>
<dbReference type="InterPro" id="IPR008915">
    <property type="entry name" value="Peptidase_M50"/>
</dbReference>
<keyword evidence="7" id="KW-0862">Zinc</keyword>
<dbReference type="GO" id="GO:0004222">
    <property type="term" value="F:metalloendopeptidase activity"/>
    <property type="evidence" value="ECO:0007669"/>
    <property type="project" value="InterPro"/>
</dbReference>
<accession>A0A150HC86</accession>
<evidence type="ECO:0000256" key="6">
    <source>
        <dbReference type="ARBA" id="ARBA00022801"/>
    </source>
</evidence>
<dbReference type="EMBL" id="LQQC01000002">
    <property type="protein sequence ID" value="KXZ59722.1"/>
    <property type="molecule type" value="Genomic_DNA"/>
</dbReference>
<dbReference type="Pfam" id="PF02163">
    <property type="entry name" value="Peptidase_M50"/>
    <property type="match status" value="1"/>
</dbReference>
<dbReference type="GO" id="GO:0016020">
    <property type="term" value="C:membrane"/>
    <property type="evidence" value="ECO:0007669"/>
    <property type="project" value="UniProtKB-SubCell"/>
</dbReference>